<keyword evidence="7" id="KW-1185">Reference proteome</keyword>
<feature type="repeat" description="PPR" evidence="4">
    <location>
        <begin position="325"/>
        <end position="359"/>
    </location>
</feature>
<accession>A0ABC9D9M9</accession>
<evidence type="ECO:0000256" key="1">
    <source>
        <dbReference type="ARBA" id="ARBA00007626"/>
    </source>
</evidence>
<dbReference type="EMBL" id="OZ075142">
    <property type="protein sequence ID" value="CAL5034852.1"/>
    <property type="molecule type" value="Genomic_DNA"/>
</dbReference>
<name>A0ABC9D9M9_9POAL</name>
<evidence type="ECO:0000313" key="6">
    <source>
        <dbReference type="EMBL" id="CAL5034852.1"/>
    </source>
</evidence>
<feature type="repeat" description="PPR" evidence="4">
    <location>
        <begin position="147"/>
        <end position="182"/>
    </location>
</feature>
<dbReference type="PANTHER" id="PTHR46128:SF285">
    <property type="entry name" value="PENTATRICOPEPTIDE REPEAT-CONTAINING PROTEIN"/>
    <property type="match status" value="1"/>
</dbReference>
<dbReference type="AlphaFoldDB" id="A0ABC9D9M9"/>
<evidence type="ECO:0000256" key="4">
    <source>
        <dbReference type="PROSITE-ProRule" id="PRU00708"/>
    </source>
</evidence>
<dbReference type="Gene3D" id="1.25.40.10">
    <property type="entry name" value="Tetratricopeptide repeat domain"/>
    <property type="match status" value="4"/>
</dbReference>
<evidence type="ECO:0000256" key="2">
    <source>
        <dbReference type="ARBA" id="ARBA00022737"/>
    </source>
</evidence>
<evidence type="ECO:0000256" key="5">
    <source>
        <dbReference type="SAM" id="MobiDB-lite"/>
    </source>
</evidence>
<dbReference type="Proteomes" id="UP001497457">
    <property type="component" value="Chromosome 32b"/>
</dbReference>
<organism evidence="6 7">
    <name type="scientific">Urochloa decumbens</name>
    <dbReference type="NCBI Taxonomy" id="240449"/>
    <lineage>
        <taxon>Eukaryota</taxon>
        <taxon>Viridiplantae</taxon>
        <taxon>Streptophyta</taxon>
        <taxon>Embryophyta</taxon>
        <taxon>Tracheophyta</taxon>
        <taxon>Spermatophyta</taxon>
        <taxon>Magnoliopsida</taxon>
        <taxon>Liliopsida</taxon>
        <taxon>Poales</taxon>
        <taxon>Poaceae</taxon>
        <taxon>PACMAD clade</taxon>
        <taxon>Panicoideae</taxon>
        <taxon>Panicodae</taxon>
        <taxon>Paniceae</taxon>
        <taxon>Melinidinae</taxon>
        <taxon>Urochloa</taxon>
    </lineage>
</organism>
<dbReference type="Pfam" id="PF13041">
    <property type="entry name" value="PPR_2"/>
    <property type="match status" value="3"/>
</dbReference>
<dbReference type="InterPro" id="IPR011990">
    <property type="entry name" value="TPR-like_helical_dom_sf"/>
</dbReference>
<dbReference type="InterPro" id="IPR002885">
    <property type="entry name" value="PPR_rpt"/>
</dbReference>
<dbReference type="SUPFAM" id="SSF81901">
    <property type="entry name" value="HCP-like"/>
    <property type="match status" value="1"/>
</dbReference>
<gene>
    <name evidence="6" type="ORF">URODEC1_LOCUS83259</name>
</gene>
<feature type="region of interest" description="Disordered" evidence="5">
    <location>
        <begin position="1"/>
        <end position="23"/>
    </location>
</feature>
<feature type="repeat" description="PPR" evidence="4">
    <location>
        <begin position="255"/>
        <end position="289"/>
    </location>
</feature>
<feature type="repeat" description="PPR" evidence="4">
    <location>
        <begin position="220"/>
        <end position="254"/>
    </location>
</feature>
<keyword evidence="3" id="KW-0809">Transit peptide</keyword>
<feature type="repeat" description="PPR" evidence="4">
    <location>
        <begin position="360"/>
        <end position="394"/>
    </location>
</feature>
<proteinExistence type="inferred from homology"/>
<dbReference type="InterPro" id="IPR050872">
    <property type="entry name" value="PPR_P_subfamily"/>
</dbReference>
<dbReference type="PANTHER" id="PTHR46128">
    <property type="entry name" value="MITOCHONDRIAL GROUP I INTRON SPLICING FACTOR CCM1"/>
    <property type="match status" value="1"/>
</dbReference>
<evidence type="ECO:0000256" key="3">
    <source>
        <dbReference type="ARBA" id="ARBA00022946"/>
    </source>
</evidence>
<evidence type="ECO:0000313" key="7">
    <source>
        <dbReference type="Proteomes" id="UP001497457"/>
    </source>
</evidence>
<protein>
    <submittedName>
        <fullName evidence="6">Uncharacterized protein</fullName>
    </submittedName>
</protein>
<dbReference type="PROSITE" id="PS51375">
    <property type="entry name" value="PPR"/>
    <property type="match status" value="8"/>
</dbReference>
<comment type="similarity">
    <text evidence="1">Belongs to the PPR family. P subfamily.</text>
</comment>
<dbReference type="NCBIfam" id="TIGR00756">
    <property type="entry name" value="PPR"/>
    <property type="match status" value="8"/>
</dbReference>
<reference evidence="6 7" key="2">
    <citation type="submission" date="2024-10" db="EMBL/GenBank/DDBJ databases">
        <authorList>
            <person name="Ryan C."/>
        </authorList>
    </citation>
    <scope>NUCLEOTIDE SEQUENCE [LARGE SCALE GENOMIC DNA]</scope>
</reference>
<feature type="repeat" description="PPR" evidence="4">
    <location>
        <begin position="183"/>
        <end position="217"/>
    </location>
</feature>
<keyword evidence="2" id="KW-0677">Repeat</keyword>
<feature type="repeat" description="PPR" evidence="4">
    <location>
        <begin position="112"/>
        <end position="146"/>
    </location>
</feature>
<feature type="repeat" description="PPR" evidence="4">
    <location>
        <begin position="290"/>
        <end position="324"/>
    </location>
</feature>
<dbReference type="Pfam" id="PF01535">
    <property type="entry name" value="PPR"/>
    <property type="match status" value="2"/>
</dbReference>
<reference evidence="7" key="1">
    <citation type="submission" date="2024-06" db="EMBL/GenBank/DDBJ databases">
        <authorList>
            <person name="Ryan C."/>
        </authorList>
    </citation>
    <scope>NUCLEOTIDE SEQUENCE [LARGE SCALE GENOMIC DNA]</scope>
</reference>
<sequence length="483" mass="52749">MSSRTRLSSVLTATASSTAPSPLPPRSALLDALAAATDRARAGTLRPADAHQLFDELLRQRTRVPGRLLNGFLAALAKSMPSSACSDGPALAIALFNRMSQHSAGPRVLPASVHTYGILIDCCCHVRRPDLALAFFGRLLRTGLGINVITFNSLLKGLCDAKRTEEALDVLLCQMPQLGCVSDVISYSVLLKSFCNEKRSQRAVELLRMMAKQGGVCSPDVVAYNTVMDGLFKEGEVAKACDLFHEMAQQGIEPDVVTYSSVIDALCKARAMDKAEMFFRQMVDKGVQPDSVTYNSLIHGYSTLGLWKEATRLFKEMARRGVKPDVVTYSTVISAFCRMGQLDDAVGIFTQMIDQGVPPNEAVYCCLIQGFCNHGGLEKVKELVSEMISKGLLEEADDIFSAMENTGCAPDSRLLNDVARVLLEKGEIIRAGNYLAKMDEKNFSLEASTTEMLISLFSMEGTCLEHIKLLPEKYQFLMGANNI</sequence>